<dbReference type="EMBL" id="BPLR01012122">
    <property type="protein sequence ID" value="GIY51515.1"/>
    <property type="molecule type" value="Genomic_DNA"/>
</dbReference>
<evidence type="ECO:0000313" key="1">
    <source>
        <dbReference type="EMBL" id="GIY51515.1"/>
    </source>
</evidence>
<sequence>MISEAREFTPLFPERDLLGLCAVAALSRYFDLPAASLITELSSLCVARFLLLLGCSLNNKLQERTFFLPRGRWQDGVGGFQ</sequence>
<dbReference type="AlphaFoldDB" id="A0AAV4U1B3"/>
<name>A0AAV4U1B3_CAEEX</name>
<dbReference type="Proteomes" id="UP001054945">
    <property type="component" value="Unassembled WGS sequence"/>
</dbReference>
<gene>
    <name evidence="1" type="ORF">CEXT_727461</name>
</gene>
<accession>A0AAV4U1B3</accession>
<organism evidence="1 2">
    <name type="scientific">Caerostris extrusa</name>
    <name type="common">Bark spider</name>
    <name type="synonym">Caerostris bankana</name>
    <dbReference type="NCBI Taxonomy" id="172846"/>
    <lineage>
        <taxon>Eukaryota</taxon>
        <taxon>Metazoa</taxon>
        <taxon>Ecdysozoa</taxon>
        <taxon>Arthropoda</taxon>
        <taxon>Chelicerata</taxon>
        <taxon>Arachnida</taxon>
        <taxon>Araneae</taxon>
        <taxon>Araneomorphae</taxon>
        <taxon>Entelegynae</taxon>
        <taxon>Araneoidea</taxon>
        <taxon>Araneidae</taxon>
        <taxon>Caerostris</taxon>
    </lineage>
</organism>
<proteinExistence type="predicted"/>
<comment type="caution">
    <text evidence="1">The sequence shown here is derived from an EMBL/GenBank/DDBJ whole genome shotgun (WGS) entry which is preliminary data.</text>
</comment>
<keyword evidence="2" id="KW-1185">Reference proteome</keyword>
<reference evidence="1 2" key="1">
    <citation type="submission" date="2021-06" db="EMBL/GenBank/DDBJ databases">
        <title>Caerostris extrusa draft genome.</title>
        <authorList>
            <person name="Kono N."/>
            <person name="Arakawa K."/>
        </authorList>
    </citation>
    <scope>NUCLEOTIDE SEQUENCE [LARGE SCALE GENOMIC DNA]</scope>
</reference>
<protein>
    <submittedName>
        <fullName evidence="1">Uncharacterized protein</fullName>
    </submittedName>
</protein>
<evidence type="ECO:0000313" key="2">
    <source>
        <dbReference type="Proteomes" id="UP001054945"/>
    </source>
</evidence>